<evidence type="ECO:0000313" key="2">
    <source>
        <dbReference type="Proteomes" id="UP000295008"/>
    </source>
</evidence>
<accession>A0A4R1RXT5</accession>
<name>A0A4R1RXT5_HYDET</name>
<comment type="caution">
    <text evidence="1">The sequence shown here is derived from an EMBL/GenBank/DDBJ whole genome shotgun (WGS) entry which is preliminary data.</text>
</comment>
<dbReference type="OrthoDB" id="2623806at2"/>
<dbReference type="EMBL" id="SLUN01000007">
    <property type="protein sequence ID" value="TCL71551.1"/>
    <property type="molecule type" value="Genomic_DNA"/>
</dbReference>
<dbReference type="AlphaFoldDB" id="A0A4R1RXT5"/>
<dbReference type="Proteomes" id="UP000295008">
    <property type="component" value="Unassembled WGS sequence"/>
</dbReference>
<keyword evidence="2" id="KW-1185">Reference proteome</keyword>
<dbReference type="RefSeq" id="WP_132013700.1">
    <property type="nucleotide sequence ID" value="NZ_SLUN01000007.1"/>
</dbReference>
<proteinExistence type="predicted"/>
<reference evidence="1 2" key="1">
    <citation type="submission" date="2019-03" db="EMBL/GenBank/DDBJ databases">
        <title>Genomic Encyclopedia of Type Strains, Phase IV (KMG-IV): sequencing the most valuable type-strain genomes for metagenomic binning, comparative biology and taxonomic classification.</title>
        <authorList>
            <person name="Goeker M."/>
        </authorList>
    </citation>
    <scope>NUCLEOTIDE SEQUENCE [LARGE SCALE GENOMIC DNA]</scope>
    <source>
        <strain evidence="1 2">LX-B</strain>
    </source>
</reference>
<evidence type="ECO:0000313" key="1">
    <source>
        <dbReference type="EMBL" id="TCL71551.1"/>
    </source>
</evidence>
<sequence length="94" mass="11441">MQSKERLYHLIRLLVKNQCEIKSFCNDFTDLYNLEIDYQTLTREEQMKFKELAMITSRFSPFEDDLLNYDCYYSEQQIRDKVQEVIKQLNIQVG</sequence>
<protein>
    <submittedName>
        <fullName evidence="1">Self-protective colicin-like immunity protein</fullName>
    </submittedName>
</protein>
<gene>
    <name evidence="1" type="ORF">EDC14_100713</name>
</gene>
<organism evidence="1 2">
    <name type="scientific">Hydrogenispora ethanolica</name>
    <dbReference type="NCBI Taxonomy" id="1082276"/>
    <lineage>
        <taxon>Bacteria</taxon>
        <taxon>Bacillati</taxon>
        <taxon>Bacillota</taxon>
        <taxon>Hydrogenispora</taxon>
    </lineage>
</organism>